<dbReference type="InterPro" id="IPR011495">
    <property type="entry name" value="Sig_transdc_His_kin_sub2_dim/P"/>
</dbReference>
<dbReference type="EMBL" id="FNBZ01000008">
    <property type="protein sequence ID" value="SDH31264.1"/>
    <property type="molecule type" value="Genomic_DNA"/>
</dbReference>
<dbReference type="Gene3D" id="3.30.450.20">
    <property type="entry name" value="PAS domain"/>
    <property type="match status" value="1"/>
</dbReference>
<feature type="coiled-coil region" evidence="9">
    <location>
        <begin position="126"/>
        <end position="153"/>
    </location>
</feature>
<dbReference type="Pfam" id="PF02518">
    <property type="entry name" value="HATPase_c"/>
    <property type="match status" value="1"/>
</dbReference>
<dbReference type="PROSITE" id="PS50109">
    <property type="entry name" value="HIS_KIN"/>
    <property type="match status" value="1"/>
</dbReference>
<dbReference type="PROSITE" id="PS50110">
    <property type="entry name" value="RESPONSE_REGULATORY"/>
    <property type="match status" value="1"/>
</dbReference>
<keyword evidence="5" id="KW-0547">Nucleotide-binding</keyword>
<proteinExistence type="predicted"/>
<evidence type="ECO:0000256" key="6">
    <source>
        <dbReference type="ARBA" id="ARBA00022777"/>
    </source>
</evidence>
<organism evidence="12 13">
    <name type="scientific">Bosea robiniae</name>
    <dbReference type="NCBI Taxonomy" id="1036780"/>
    <lineage>
        <taxon>Bacteria</taxon>
        <taxon>Pseudomonadati</taxon>
        <taxon>Pseudomonadota</taxon>
        <taxon>Alphaproteobacteria</taxon>
        <taxon>Hyphomicrobiales</taxon>
        <taxon>Boseaceae</taxon>
        <taxon>Bosea</taxon>
    </lineage>
</organism>
<evidence type="ECO:0000256" key="8">
    <source>
        <dbReference type="PROSITE-ProRule" id="PRU00169"/>
    </source>
</evidence>
<dbReference type="SMART" id="SM00387">
    <property type="entry name" value="HATPase_c"/>
    <property type="match status" value="1"/>
</dbReference>
<dbReference type="CDD" id="cd16936">
    <property type="entry name" value="HATPase_RsbW-like"/>
    <property type="match status" value="1"/>
</dbReference>
<dbReference type="InterPro" id="IPR036890">
    <property type="entry name" value="HATPase_C_sf"/>
</dbReference>
<dbReference type="EC" id="2.7.13.3" evidence="2"/>
<comment type="caution">
    <text evidence="12">The sequence shown here is derived from an EMBL/GenBank/DDBJ whole genome shotgun (WGS) entry which is preliminary data.</text>
</comment>
<gene>
    <name evidence="12" type="ORF">SAMN05421844_1089</name>
</gene>
<keyword evidence="9" id="KW-0175">Coiled coil</keyword>
<comment type="catalytic activity">
    <reaction evidence="1">
        <text>ATP + protein L-histidine = ADP + protein N-phospho-L-histidine.</text>
        <dbReference type="EC" id="2.7.13.3"/>
    </reaction>
</comment>
<evidence type="ECO:0000256" key="3">
    <source>
        <dbReference type="ARBA" id="ARBA00022553"/>
    </source>
</evidence>
<feature type="domain" description="Response regulatory" evidence="11">
    <location>
        <begin position="7"/>
        <end position="121"/>
    </location>
</feature>
<keyword evidence="4" id="KW-0808">Transferase</keyword>
<evidence type="ECO:0000313" key="13">
    <source>
        <dbReference type="Proteomes" id="UP000199468"/>
    </source>
</evidence>
<evidence type="ECO:0000256" key="4">
    <source>
        <dbReference type="ARBA" id="ARBA00022679"/>
    </source>
</evidence>
<keyword evidence="3 8" id="KW-0597">Phosphoprotein</keyword>
<dbReference type="RefSeq" id="WP_091860836.1">
    <property type="nucleotide sequence ID" value="NZ_FNBZ01000008.1"/>
</dbReference>
<dbReference type="SUPFAM" id="SSF52172">
    <property type="entry name" value="CheY-like"/>
    <property type="match status" value="1"/>
</dbReference>
<dbReference type="SMART" id="SM00448">
    <property type="entry name" value="REC"/>
    <property type="match status" value="1"/>
</dbReference>
<evidence type="ECO:0000256" key="9">
    <source>
        <dbReference type="SAM" id="Coils"/>
    </source>
</evidence>
<evidence type="ECO:0000256" key="1">
    <source>
        <dbReference type="ARBA" id="ARBA00000085"/>
    </source>
</evidence>
<dbReference type="PANTHER" id="PTHR41523">
    <property type="entry name" value="TWO-COMPONENT SYSTEM SENSOR PROTEIN"/>
    <property type="match status" value="1"/>
</dbReference>
<sequence>MPNRPINVLYIDDDATLGRLVQRMLARHNYVVEHVETADAGLARAEAGGIDVIILDHDLGTASGLDVLSALSKDAASPAVIYVTASSELSIAVTALKAGAMDYVVKTVGEDFEILLRAALEHAVVKTRLTRAREQAEHEVRAARDRAVTLLAEVNHRVANSLSLVGSLVRMQANSVEDPGAKAALAETQARITAIGNLHRSLYTSDDVRAVDLAGYLRSLLEEFAQSLAGSGQMPSIRCEAEPVLAKTDKAISIGLIATELVTNALKYAYPNGQGEVRVILSREGDTVTLKVADDGIGWTGTGTIRGTGLGSKIVRAMAKSLATELRYADTGGCGTQAVMELSLAGLAPPASEAA</sequence>
<dbReference type="SUPFAM" id="SSF55874">
    <property type="entry name" value="ATPase domain of HSP90 chaperone/DNA topoisomerase II/histidine kinase"/>
    <property type="match status" value="1"/>
</dbReference>
<dbReference type="Pfam" id="PF07568">
    <property type="entry name" value="HisKA_2"/>
    <property type="match status" value="1"/>
</dbReference>
<feature type="domain" description="Histidine kinase" evidence="10">
    <location>
        <begin position="153"/>
        <end position="346"/>
    </location>
</feature>
<name>A0ABY0P5K5_9HYPH</name>
<dbReference type="InterPro" id="IPR003594">
    <property type="entry name" value="HATPase_dom"/>
</dbReference>
<dbReference type="Pfam" id="PF00072">
    <property type="entry name" value="Response_reg"/>
    <property type="match status" value="1"/>
</dbReference>
<evidence type="ECO:0000259" key="11">
    <source>
        <dbReference type="PROSITE" id="PS50110"/>
    </source>
</evidence>
<keyword evidence="7" id="KW-0067">ATP-binding</keyword>
<evidence type="ECO:0000256" key="5">
    <source>
        <dbReference type="ARBA" id="ARBA00022741"/>
    </source>
</evidence>
<evidence type="ECO:0000313" key="12">
    <source>
        <dbReference type="EMBL" id="SDH31264.1"/>
    </source>
</evidence>
<accession>A0ABY0P5K5</accession>
<evidence type="ECO:0000259" key="10">
    <source>
        <dbReference type="PROSITE" id="PS50109"/>
    </source>
</evidence>
<dbReference type="InterPro" id="IPR011006">
    <property type="entry name" value="CheY-like_superfamily"/>
</dbReference>
<feature type="modified residue" description="4-aspartylphosphate" evidence="8">
    <location>
        <position position="56"/>
    </location>
</feature>
<dbReference type="InterPro" id="IPR001789">
    <property type="entry name" value="Sig_transdc_resp-reg_receiver"/>
</dbReference>
<keyword evidence="6 12" id="KW-0418">Kinase</keyword>
<dbReference type="InterPro" id="IPR005467">
    <property type="entry name" value="His_kinase_dom"/>
</dbReference>
<dbReference type="CDD" id="cd00156">
    <property type="entry name" value="REC"/>
    <property type="match status" value="1"/>
</dbReference>
<dbReference type="PANTHER" id="PTHR41523:SF8">
    <property type="entry name" value="ETHYLENE RESPONSE SENSOR PROTEIN"/>
    <property type="match status" value="1"/>
</dbReference>
<dbReference type="Gene3D" id="3.40.50.2300">
    <property type="match status" value="1"/>
</dbReference>
<dbReference type="Proteomes" id="UP000199468">
    <property type="component" value="Unassembled WGS sequence"/>
</dbReference>
<dbReference type="GO" id="GO:0016301">
    <property type="term" value="F:kinase activity"/>
    <property type="evidence" value="ECO:0007669"/>
    <property type="project" value="UniProtKB-KW"/>
</dbReference>
<reference evidence="12 13" key="1">
    <citation type="submission" date="2016-10" db="EMBL/GenBank/DDBJ databases">
        <authorList>
            <person name="Varghese N."/>
            <person name="Submissions S."/>
        </authorList>
    </citation>
    <scope>NUCLEOTIDE SEQUENCE [LARGE SCALE GENOMIC DNA]</scope>
    <source>
        <strain evidence="12 13">DSM 26672</strain>
    </source>
</reference>
<evidence type="ECO:0000256" key="7">
    <source>
        <dbReference type="ARBA" id="ARBA00022840"/>
    </source>
</evidence>
<evidence type="ECO:0000256" key="2">
    <source>
        <dbReference type="ARBA" id="ARBA00012438"/>
    </source>
</evidence>
<dbReference type="Gene3D" id="3.30.565.10">
    <property type="entry name" value="Histidine kinase-like ATPase, C-terminal domain"/>
    <property type="match status" value="1"/>
</dbReference>
<dbReference type="InterPro" id="IPR011102">
    <property type="entry name" value="Sig_transdc_His_kinase_HWE"/>
</dbReference>
<keyword evidence="13" id="KW-1185">Reference proteome</keyword>
<dbReference type="SMART" id="SM00911">
    <property type="entry name" value="HWE_HK"/>
    <property type="match status" value="1"/>
</dbReference>
<protein>
    <recommendedName>
        <fullName evidence="2">histidine kinase</fullName>
        <ecNumber evidence="2">2.7.13.3</ecNumber>
    </recommendedName>
</protein>